<sequence>MPTSLKEIRASNASLHQTHSSPTTALFVGATSGIGLATLQAFAKHIPFPHTIIIRRNQKTFQPHLDNLKTLNPNRTYTFLESDISLLANVDSVSQEIKSILSQQPNSKLDLLFLSQGYISFTGREENADGLDNSVSLRYYSRIRFIQTLLPVMSSSARAVSILAGGKEGKIFEDDLDLKKNYSVGNAAGQFATMMTLSFDNFSSQSENSGTGFCACFSGVDEHGSTWEECEGCAGSFDEMGRGAAVGCFGDGEGRGRGGEDVVLCDE</sequence>
<reference evidence="2 4" key="1">
    <citation type="submission" date="2015-10" db="EMBL/GenBank/DDBJ databases">
        <title>The cercosporin biosynthetic gene cluster was horizontally transferred to several fungal lineages and shown to be expanded in Cercospora beticola based on microsynteny with recipient genomes.</title>
        <authorList>
            <person name="De Jonge R."/>
            <person name="Ebert M.K."/>
            <person name="Suttle J.C."/>
            <person name="Jurick Ii W.M."/>
            <person name="Secor G.A."/>
            <person name="Thomma B.P."/>
            <person name="Van De Peer Y."/>
            <person name="Bolton M.D."/>
        </authorList>
    </citation>
    <scope>NUCLEOTIDE SEQUENCE [LARGE SCALE GENOMIC DNA]</scope>
    <source>
        <strain evidence="2 4">09-40</strain>
    </source>
</reference>
<evidence type="ECO:0000313" key="3">
    <source>
        <dbReference type="EMBL" id="WPB05546.1"/>
    </source>
</evidence>
<dbReference type="EMBL" id="LKMD01000104">
    <property type="protein sequence ID" value="PIA94524.1"/>
    <property type="molecule type" value="Genomic_DNA"/>
</dbReference>
<accession>A0A2G5HPQ0</accession>
<dbReference type="AlphaFoldDB" id="A0A2G5HPQ0"/>
<evidence type="ECO:0000313" key="4">
    <source>
        <dbReference type="Proteomes" id="UP000230605"/>
    </source>
</evidence>
<organism evidence="2 4">
    <name type="scientific">Cercospora beticola</name>
    <name type="common">Sugarbeet leaf spot fungus</name>
    <dbReference type="NCBI Taxonomy" id="122368"/>
    <lineage>
        <taxon>Eukaryota</taxon>
        <taxon>Fungi</taxon>
        <taxon>Dikarya</taxon>
        <taxon>Ascomycota</taxon>
        <taxon>Pezizomycotina</taxon>
        <taxon>Dothideomycetes</taxon>
        <taxon>Dothideomycetidae</taxon>
        <taxon>Mycosphaerellales</taxon>
        <taxon>Mycosphaerellaceae</taxon>
        <taxon>Cercospora</taxon>
    </lineage>
</organism>
<keyword evidence="5" id="KW-1185">Reference proteome</keyword>
<evidence type="ECO:0000313" key="2">
    <source>
        <dbReference type="EMBL" id="PIA94524.1"/>
    </source>
</evidence>
<dbReference type="InterPro" id="IPR036291">
    <property type="entry name" value="NAD(P)-bd_dom_sf"/>
</dbReference>
<dbReference type="Proteomes" id="UP001302367">
    <property type="component" value="Chromosome 6"/>
</dbReference>
<protein>
    <submittedName>
        <fullName evidence="2">Uncharacterized protein</fullName>
    </submittedName>
</protein>
<dbReference type="Pfam" id="PF00106">
    <property type="entry name" value="adh_short"/>
    <property type="match status" value="1"/>
</dbReference>
<dbReference type="GO" id="GO:0016491">
    <property type="term" value="F:oxidoreductase activity"/>
    <property type="evidence" value="ECO:0007669"/>
    <property type="project" value="UniProtKB-KW"/>
</dbReference>
<evidence type="ECO:0000256" key="1">
    <source>
        <dbReference type="ARBA" id="ARBA00023002"/>
    </source>
</evidence>
<proteinExistence type="predicted"/>
<evidence type="ECO:0000313" key="5">
    <source>
        <dbReference type="Proteomes" id="UP001302367"/>
    </source>
</evidence>
<reference evidence="3 5" key="2">
    <citation type="submission" date="2023-09" db="EMBL/GenBank/DDBJ databases">
        <title>Complete-Gapless Cercospora beticola genome.</title>
        <authorList>
            <person name="Wyatt N.A."/>
            <person name="Spanner R.E."/>
            <person name="Bolton M.D."/>
        </authorList>
    </citation>
    <scope>NUCLEOTIDE SEQUENCE [LARGE SCALE GENOMIC DNA]</scope>
    <source>
        <strain evidence="3">Cb09-40</strain>
    </source>
</reference>
<dbReference type="SUPFAM" id="SSF51735">
    <property type="entry name" value="NAD(P)-binding Rossmann-fold domains"/>
    <property type="match status" value="1"/>
</dbReference>
<dbReference type="PANTHER" id="PTHR47534">
    <property type="entry name" value="YALI0E05731P"/>
    <property type="match status" value="1"/>
</dbReference>
<dbReference type="InterPro" id="IPR052228">
    <property type="entry name" value="Sec_Metab_Biosynth_Oxidored"/>
</dbReference>
<dbReference type="EMBL" id="CP134189">
    <property type="protein sequence ID" value="WPB05546.1"/>
    <property type="molecule type" value="Genomic_DNA"/>
</dbReference>
<name>A0A2G5HPQ0_CERBT</name>
<keyword evidence="1" id="KW-0560">Oxidoreductase</keyword>
<gene>
    <name evidence="2" type="ORF">CB0940_08949</name>
    <name evidence="3" type="ORF">RHO25_010199</name>
</gene>
<dbReference type="Proteomes" id="UP000230605">
    <property type="component" value="Chromosome 6"/>
</dbReference>
<dbReference type="Gene3D" id="3.40.50.720">
    <property type="entry name" value="NAD(P)-binding Rossmann-like Domain"/>
    <property type="match status" value="1"/>
</dbReference>
<dbReference type="OrthoDB" id="2898509at2759"/>
<dbReference type="PANTHER" id="PTHR47534:SF3">
    <property type="entry name" value="ALCOHOL DEHYDROGENASE-LIKE C-TERMINAL DOMAIN-CONTAINING PROTEIN"/>
    <property type="match status" value="1"/>
</dbReference>
<dbReference type="InterPro" id="IPR002347">
    <property type="entry name" value="SDR_fam"/>
</dbReference>